<dbReference type="InterPro" id="IPR051058">
    <property type="entry name" value="GDSL_Est/Lipase"/>
</dbReference>
<evidence type="ECO:0000313" key="2">
    <source>
        <dbReference type="EMBL" id="CAG8422832.1"/>
    </source>
</evidence>
<accession>A0A9W4K141</accession>
<dbReference type="InterPro" id="IPR036514">
    <property type="entry name" value="SGNH_hydro_sf"/>
</dbReference>
<reference evidence="2" key="1">
    <citation type="submission" date="2021-07" db="EMBL/GenBank/DDBJ databases">
        <authorList>
            <person name="Branca A.L. A."/>
        </authorList>
    </citation>
    <scope>NUCLEOTIDE SEQUENCE</scope>
</reference>
<keyword evidence="1" id="KW-0378">Hydrolase</keyword>
<dbReference type="AlphaFoldDB" id="A0A9W4K141"/>
<evidence type="ECO:0000313" key="3">
    <source>
        <dbReference type="Proteomes" id="UP001152649"/>
    </source>
</evidence>
<keyword evidence="3" id="KW-1185">Reference proteome</keyword>
<dbReference type="OrthoDB" id="5278722at2759"/>
<organism evidence="2 3">
    <name type="scientific">Penicillium salamii</name>
    <dbReference type="NCBI Taxonomy" id="1612424"/>
    <lineage>
        <taxon>Eukaryota</taxon>
        <taxon>Fungi</taxon>
        <taxon>Dikarya</taxon>
        <taxon>Ascomycota</taxon>
        <taxon>Pezizomycotina</taxon>
        <taxon>Eurotiomycetes</taxon>
        <taxon>Eurotiomycetidae</taxon>
        <taxon>Eurotiales</taxon>
        <taxon>Aspergillaceae</taxon>
        <taxon>Penicillium</taxon>
    </lineage>
</organism>
<proteinExistence type="predicted"/>
<dbReference type="SUPFAM" id="SSF52266">
    <property type="entry name" value="SGNH hydrolase"/>
    <property type="match status" value="1"/>
</dbReference>
<sequence length="342" mass="39087">MVRMFNRFYVLCALAVGTILTSAWFLTSRRLSDILPLPVGQFQVTSTFDQRLVVFGDSWSDNSNSTANSQGPIWTDWLCSMMSCHQENLAQTASPLRGRNLGAVVDNHELDLLGRLSQTRLADFESQLEEWLAAESSLDLSEEAVRYRQNHTIFVVSFGVWDLWSLIGNDYDTARQSIERRIARIMEHLDDLSARWSTSELKVILTQTVDVTFLPGFDSAEPSKDVVRLLGDWNLKLREAATKWAHGTIYLFDTNGFVMDRIRDYQLYAAGIEEESGLGQNSDGWMNVMEPCVASGFQVMMSKEKTQCEQPETYLFWNEMHLGPSAHHLWAREIYRGIDEIF</sequence>
<dbReference type="PANTHER" id="PTHR45648:SF22">
    <property type="entry name" value="GDSL LIPASE_ACYLHYDROLASE FAMILY PROTEIN (AFU_ORTHOLOGUE AFUA_4G14700)"/>
    <property type="match status" value="1"/>
</dbReference>
<dbReference type="PANTHER" id="PTHR45648">
    <property type="entry name" value="GDSL LIPASE/ACYLHYDROLASE FAMILY PROTEIN (AFU_ORTHOLOGUE AFUA_4G14700)"/>
    <property type="match status" value="1"/>
</dbReference>
<dbReference type="EMBL" id="CAJVPG010000444">
    <property type="protein sequence ID" value="CAG8422832.1"/>
    <property type="molecule type" value="Genomic_DNA"/>
</dbReference>
<name>A0A9W4K141_9EURO</name>
<dbReference type="Gene3D" id="3.40.50.1110">
    <property type="entry name" value="SGNH hydrolase"/>
    <property type="match status" value="1"/>
</dbReference>
<protein>
    <submittedName>
        <fullName evidence="2">Uncharacterized protein</fullName>
    </submittedName>
</protein>
<comment type="caution">
    <text evidence="2">The sequence shown here is derived from an EMBL/GenBank/DDBJ whole genome shotgun (WGS) entry which is preliminary data.</text>
</comment>
<gene>
    <name evidence="2" type="ORF">PSALAMII_LOCUS10081</name>
</gene>
<dbReference type="GO" id="GO:0016787">
    <property type="term" value="F:hydrolase activity"/>
    <property type="evidence" value="ECO:0007669"/>
    <property type="project" value="UniProtKB-KW"/>
</dbReference>
<evidence type="ECO:0000256" key="1">
    <source>
        <dbReference type="ARBA" id="ARBA00022801"/>
    </source>
</evidence>
<dbReference type="Proteomes" id="UP001152649">
    <property type="component" value="Unassembled WGS sequence"/>
</dbReference>